<dbReference type="Pfam" id="PF04564">
    <property type="entry name" value="U-box"/>
    <property type="match status" value="1"/>
</dbReference>
<sequence>YYKEQYSQYNKMLVEIVKQLLKKSPLYNYQQDMLRYVAACIVGNKDRAKLGNRLQQQNKNIKKNSASDAFMLNLFDVMLEIAKVIFNKNEDKWLKVLPEYFLNSSRLKHLQEQSLYNEKLELENQKGVMEVENQEFGTITVVFFLCQQLGHFGLIPIYDNFKDNAEQLQRLEKQFKRMDQNNFQSSKLVESLYNFYNTDKDRMHKIIMSSIYAQRNIIPALVKFYIDIEFASDNMFYSKFNYRHCVNYLFSKLWEEKIYQEEIYKIINNNPDLFERFINMVINDCNYCTDEGITNLKQIYDYYKKGDPSKLSQEEQQSLDRCINMAKIFNQQSKETINLIANMSNWAPNSFLSDTFLELIVTMLYNFLMKIMDPSLNQYNQKDYSFSPNTMLRDLVTIYANLSFSNQFINKITLTHSFDIELFDRTLKKAKKDQLTPYDIQEVFLQFLNQLNIQQKQVSQPKNMDEGDITDEQLEDAFQGEIPDEFLCALTFSLLKDPVQLPSSGQLVERSIIKKALLDNEIDPFNRQKLKRDQLVEVPEL</sequence>
<accession>G0R2N5</accession>
<evidence type="ECO:0000256" key="4">
    <source>
        <dbReference type="ARBA" id="ARBA00007434"/>
    </source>
</evidence>
<keyword evidence="5" id="KW-0963">Cytoplasm</keyword>
<comment type="subcellular location">
    <subcellularLocation>
        <location evidence="2">Cytoplasm</location>
    </subcellularLocation>
    <subcellularLocation>
        <location evidence="1">Nucleus</location>
    </subcellularLocation>
</comment>
<dbReference type="STRING" id="857967.G0R2N5"/>
<protein>
    <submittedName>
        <fullName evidence="10">Ubiquitin conjugation factor e4, putative</fullName>
    </submittedName>
</protein>
<dbReference type="OrthoDB" id="312224at2759"/>
<evidence type="ECO:0000256" key="1">
    <source>
        <dbReference type="ARBA" id="ARBA00004123"/>
    </source>
</evidence>
<dbReference type="PROSITE" id="PS51698">
    <property type="entry name" value="U_BOX"/>
    <property type="match status" value="1"/>
</dbReference>
<keyword evidence="7" id="KW-0833">Ubl conjugation pathway</keyword>
<dbReference type="GO" id="GO:0036503">
    <property type="term" value="P:ERAD pathway"/>
    <property type="evidence" value="ECO:0007669"/>
    <property type="project" value="InterPro"/>
</dbReference>
<dbReference type="PANTHER" id="PTHR13931:SF2">
    <property type="entry name" value="UBIQUITIN CONJUGATION FACTOR E4 B"/>
    <property type="match status" value="1"/>
</dbReference>
<dbReference type="UniPathway" id="UPA00143"/>
<evidence type="ECO:0000313" key="11">
    <source>
        <dbReference type="Proteomes" id="UP000008983"/>
    </source>
</evidence>
<dbReference type="RefSeq" id="XP_004027615.1">
    <property type="nucleotide sequence ID" value="XM_004027566.1"/>
</dbReference>
<organism evidence="10 11">
    <name type="scientific">Ichthyophthirius multifiliis</name>
    <name type="common">White spot disease agent</name>
    <name type="synonym">Ich</name>
    <dbReference type="NCBI Taxonomy" id="5932"/>
    <lineage>
        <taxon>Eukaryota</taxon>
        <taxon>Sar</taxon>
        <taxon>Alveolata</taxon>
        <taxon>Ciliophora</taxon>
        <taxon>Intramacronucleata</taxon>
        <taxon>Oligohymenophorea</taxon>
        <taxon>Hymenostomatida</taxon>
        <taxon>Ophryoglenina</taxon>
        <taxon>Ichthyophthirius</taxon>
    </lineage>
</organism>
<feature type="non-terminal residue" evidence="10">
    <location>
        <position position="1"/>
    </location>
</feature>
<dbReference type="Pfam" id="PF10408">
    <property type="entry name" value="Ufd2P_core"/>
    <property type="match status" value="1"/>
</dbReference>
<dbReference type="GO" id="GO:0005737">
    <property type="term" value="C:cytoplasm"/>
    <property type="evidence" value="ECO:0007669"/>
    <property type="project" value="UniProtKB-SubCell"/>
</dbReference>
<evidence type="ECO:0000259" key="9">
    <source>
        <dbReference type="PROSITE" id="PS51698"/>
    </source>
</evidence>
<dbReference type="SMART" id="SM00504">
    <property type="entry name" value="Ubox"/>
    <property type="match status" value="1"/>
</dbReference>
<dbReference type="InterPro" id="IPR003613">
    <property type="entry name" value="Ubox_domain"/>
</dbReference>
<keyword evidence="8" id="KW-0539">Nucleus</keyword>
<dbReference type="InterPro" id="IPR013083">
    <property type="entry name" value="Znf_RING/FYVE/PHD"/>
</dbReference>
<dbReference type="InterPro" id="IPR019474">
    <property type="entry name" value="Ub_conjug_fac_E4_core"/>
</dbReference>
<dbReference type="GO" id="GO:0000151">
    <property type="term" value="C:ubiquitin ligase complex"/>
    <property type="evidence" value="ECO:0007669"/>
    <property type="project" value="InterPro"/>
</dbReference>
<keyword evidence="6" id="KW-0808">Transferase</keyword>
<dbReference type="GO" id="GO:0005634">
    <property type="term" value="C:nucleus"/>
    <property type="evidence" value="ECO:0007669"/>
    <property type="project" value="UniProtKB-SubCell"/>
</dbReference>
<dbReference type="InterPro" id="IPR045132">
    <property type="entry name" value="UBE4"/>
</dbReference>
<dbReference type="AlphaFoldDB" id="G0R2N5"/>
<feature type="non-terminal residue" evidence="10">
    <location>
        <position position="541"/>
    </location>
</feature>
<evidence type="ECO:0000256" key="2">
    <source>
        <dbReference type="ARBA" id="ARBA00004496"/>
    </source>
</evidence>
<dbReference type="GeneID" id="14904347"/>
<dbReference type="Proteomes" id="UP000008983">
    <property type="component" value="Unassembled WGS sequence"/>
</dbReference>
<dbReference type="GO" id="GO:0034450">
    <property type="term" value="F:ubiquitin-ubiquitin ligase activity"/>
    <property type="evidence" value="ECO:0007669"/>
    <property type="project" value="InterPro"/>
</dbReference>
<comment type="similarity">
    <text evidence="4">Belongs to the ubiquitin conjugation factor E4 family.</text>
</comment>
<dbReference type="InParanoid" id="G0R2N5"/>
<evidence type="ECO:0000256" key="7">
    <source>
        <dbReference type="ARBA" id="ARBA00022786"/>
    </source>
</evidence>
<proteinExistence type="inferred from homology"/>
<feature type="domain" description="U-box" evidence="9">
    <location>
        <begin position="481"/>
        <end position="541"/>
    </location>
</feature>
<evidence type="ECO:0000256" key="8">
    <source>
        <dbReference type="ARBA" id="ARBA00023242"/>
    </source>
</evidence>
<evidence type="ECO:0000313" key="10">
    <source>
        <dbReference type="EMBL" id="EGR28270.1"/>
    </source>
</evidence>
<dbReference type="GO" id="GO:0000209">
    <property type="term" value="P:protein polyubiquitination"/>
    <property type="evidence" value="ECO:0007669"/>
    <property type="project" value="TreeGrafter"/>
</dbReference>
<reference evidence="10 11" key="1">
    <citation type="submission" date="2011-07" db="EMBL/GenBank/DDBJ databases">
        <authorList>
            <person name="Coyne R."/>
            <person name="Brami D."/>
            <person name="Johnson J."/>
            <person name="Hostetler J."/>
            <person name="Hannick L."/>
            <person name="Clark T."/>
            <person name="Cassidy-Hanley D."/>
            <person name="Inman J."/>
        </authorList>
    </citation>
    <scope>NUCLEOTIDE SEQUENCE [LARGE SCALE GENOMIC DNA]</scope>
    <source>
        <strain evidence="10 11">G5</strain>
    </source>
</reference>
<dbReference type="eggNOG" id="KOG2042">
    <property type="taxonomic scope" value="Eukaryota"/>
</dbReference>
<dbReference type="EMBL" id="GL984272">
    <property type="protein sequence ID" value="EGR28270.1"/>
    <property type="molecule type" value="Genomic_DNA"/>
</dbReference>
<comment type="pathway">
    <text evidence="3">Protein modification; protein ubiquitination.</text>
</comment>
<name>G0R2N5_ICHMU</name>
<dbReference type="Gene3D" id="3.30.40.10">
    <property type="entry name" value="Zinc/RING finger domain, C3HC4 (zinc finger)"/>
    <property type="match status" value="1"/>
</dbReference>
<evidence type="ECO:0000256" key="3">
    <source>
        <dbReference type="ARBA" id="ARBA00004906"/>
    </source>
</evidence>
<dbReference type="PANTHER" id="PTHR13931">
    <property type="entry name" value="UBIQUITINATION FACTOR E4"/>
    <property type="match status" value="1"/>
</dbReference>
<dbReference type="SUPFAM" id="SSF57850">
    <property type="entry name" value="RING/U-box"/>
    <property type="match status" value="1"/>
</dbReference>
<gene>
    <name evidence="10" type="ORF">IMG5_179740</name>
</gene>
<evidence type="ECO:0000256" key="6">
    <source>
        <dbReference type="ARBA" id="ARBA00022679"/>
    </source>
</evidence>
<keyword evidence="11" id="KW-1185">Reference proteome</keyword>
<evidence type="ECO:0000256" key="5">
    <source>
        <dbReference type="ARBA" id="ARBA00022490"/>
    </source>
</evidence>
<dbReference type="GO" id="GO:0006511">
    <property type="term" value="P:ubiquitin-dependent protein catabolic process"/>
    <property type="evidence" value="ECO:0007669"/>
    <property type="project" value="InterPro"/>
</dbReference>